<dbReference type="SUPFAM" id="SSF160379">
    <property type="entry name" value="SP0830-like"/>
    <property type="match status" value="1"/>
</dbReference>
<evidence type="ECO:0008006" key="3">
    <source>
        <dbReference type="Google" id="ProtNLM"/>
    </source>
</evidence>
<dbReference type="PATRIC" id="fig|1379.3.peg.1424"/>
<dbReference type="EMBL" id="LSDC01000099">
    <property type="protein sequence ID" value="KXB58362.1"/>
    <property type="molecule type" value="Genomic_DNA"/>
</dbReference>
<dbReference type="PANTHER" id="PTHR36439:SF1">
    <property type="entry name" value="DUF1697 DOMAIN-CONTAINING PROTEIN"/>
    <property type="match status" value="1"/>
</dbReference>
<dbReference type="InterPro" id="IPR012545">
    <property type="entry name" value="DUF1697"/>
</dbReference>
<dbReference type="AlphaFoldDB" id="A0A133ZSG5"/>
<dbReference type="Pfam" id="PF08002">
    <property type="entry name" value="DUF1697"/>
    <property type="match status" value="1"/>
</dbReference>
<comment type="caution">
    <text evidence="1">The sequence shown here is derived from an EMBL/GenBank/DDBJ whole genome shotgun (WGS) entry which is preliminary data.</text>
</comment>
<organism evidence="1 2">
    <name type="scientific">Gemella haemolysans</name>
    <dbReference type="NCBI Taxonomy" id="1379"/>
    <lineage>
        <taxon>Bacteria</taxon>
        <taxon>Bacillati</taxon>
        <taxon>Bacillota</taxon>
        <taxon>Bacilli</taxon>
        <taxon>Bacillales</taxon>
        <taxon>Gemellaceae</taxon>
        <taxon>Gemella</taxon>
    </lineage>
</organism>
<dbReference type="OrthoDB" id="9806494at2"/>
<dbReference type="PANTHER" id="PTHR36439">
    <property type="entry name" value="BLL4334 PROTEIN"/>
    <property type="match status" value="1"/>
</dbReference>
<dbReference type="PIRSF" id="PIRSF008502">
    <property type="entry name" value="UCP008502"/>
    <property type="match status" value="1"/>
</dbReference>
<proteinExistence type="predicted"/>
<accession>A0A133ZSG5</accession>
<dbReference type="STRING" id="1379.HMPREF3186_01440"/>
<evidence type="ECO:0000313" key="1">
    <source>
        <dbReference type="EMBL" id="KXB58362.1"/>
    </source>
</evidence>
<reference evidence="2" key="1">
    <citation type="submission" date="2016-01" db="EMBL/GenBank/DDBJ databases">
        <authorList>
            <person name="Mitreva M."/>
            <person name="Pepin K.H."/>
            <person name="Mihindukulasuriya K.A."/>
            <person name="Fulton R."/>
            <person name="Fronick C."/>
            <person name="O'Laughlin M."/>
            <person name="Miner T."/>
            <person name="Herter B."/>
            <person name="Rosa B.A."/>
            <person name="Cordes M."/>
            <person name="Tomlinson C."/>
            <person name="Wollam A."/>
            <person name="Palsikar V.B."/>
            <person name="Mardis E.R."/>
            <person name="Wilson R.K."/>
        </authorList>
    </citation>
    <scope>NUCLEOTIDE SEQUENCE [LARGE SCALE GENOMIC DNA]</scope>
    <source>
        <strain evidence="2">DNF01167</strain>
    </source>
</reference>
<dbReference type="Proteomes" id="UP000070355">
    <property type="component" value="Unassembled WGS sequence"/>
</dbReference>
<gene>
    <name evidence="1" type="ORF">HMPREF3186_01440</name>
</gene>
<sequence length="177" mass="20244">MEVIALLRGVTPTGKNRIPKMSFLVEILEKVGLKKVKTYIQSGNVILETELSKGETAKLIHDTIAKEIGADLSVIIKEKNQLQIAIEENPFNENYDFSRIHLVFTNDSMGEDELKKLENKDFGDEKFIIGSECLYLYLPRDASPKRLNTNYLEKQLSITMTMRKLNVVEHLVELCKK</sequence>
<name>A0A133ZSG5_9BACL</name>
<evidence type="ECO:0000313" key="2">
    <source>
        <dbReference type="Proteomes" id="UP000070355"/>
    </source>
</evidence>
<protein>
    <recommendedName>
        <fullName evidence="3">DUF1697 domain-containing protein</fullName>
    </recommendedName>
</protein>
<dbReference type="RefSeq" id="WP_060914529.1">
    <property type="nucleotide sequence ID" value="NZ_JAGZGJ010000015.1"/>
</dbReference>
<dbReference type="Gene3D" id="3.30.70.1280">
    <property type="entry name" value="SP0830-like domains"/>
    <property type="match status" value="1"/>
</dbReference>